<dbReference type="InterPro" id="IPR036390">
    <property type="entry name" value="WH_DNA-bd_sf"/>
</dbReference>
<dbReference type="Pfam" id="PF01037">
    <property type="entry name" value="AsnC_trans_reg"/>
    <property type="match status" value="1"/>
</dbReference>
<comment type="caution">
    <text evidence="5">The sequence shown here is derived from an EMBL/GenBank/DDBJ whole genome shotgun (WGS) entry which is preliminary data.</text>
</comment>
<name>A0A255YWG2_9PROT</name>
<reference evidence="5 6" key="1">
    <citation type="submission" date="2017-07" db="EMBL/GenBank/DDBJ databases">
        <title>Niveispirillum cyanobacteriorum sp. nov., isolated from cyanobacterial aggregates in a eutrophic lake.</title>
        <authorList>
            <person name="Cai H."/>
        </authorList>
    </citation>
    <scope>NUCLEOTIDE SEQUENCE [LARGE SCALE GENOMIC DNA]</scope>
    <source>
        <strain evidence="6">TH1-14</strain>
    </source>
</reference>
<dbReference type="InterPro" id="IPR019887">
    <property type="entry name" value="Tscrpt_reg_AsnC/Lrp_C"/>
</dbReference>
<dbReference type="GO" id="GO:0006355">
    <property type="term" value="P:regulation of DNA-templated transcription"/>
    <property type="evidence" value="ECO:0007669"/>
    <property type="project" value="UniProtKB-ARBA"/>
</dbReference>
<keyword evidence="6" id="KW-1185">Reference proteome</keyword>
<evidence type="ECO:0000259" key="4">
    <source>
        <dbReference type="PROSITE" id="PS50956"/>
    </source>
</evidence>
<dbReference type="InterPro" id="IPR019885">
    <property type="entry name" value="Tscrpt_reg_HTH_AsnC-type_CS"/>
</dbReference>
<dbReference type="SMART" id="SM00344">
    <property type="entry name" value="HTH_ASNC"/>
    <property type="match status" value="1"/>
</dbReference>
<organism evidence="5 6">
    <name type="scientific">Niveispirillum lacus</name>
    <dbReference type="NCBI Taxonomy" id="1981099"/>
    <lineage>
        <taxon>Bacteria</taxon>
        <taxon>Pseudomonadati</taxon>
        <taxon>Pseudomonadota</taxon>
        <taxon>Alphaproteobacteria</taxon>
        <taxon>Rhodospirillales</taxon>
        <taxon>Azospirillaceae</taxon>
        <taxon>Niveispirillum</taxon>
    </lineage>
</organism>
<dbReference type="InterPro" id="IPR000485">
    <property type="entry name" value="AsnC-type_HTH_dom"/>
</dbReference>
<proteinExistence type="predicted"/>
<evidence type="ECO:0000313" key="5">
    <source>
        <dbReference type="EMBL" id="OYQ33573.1"/>
    </source>
</evidence>
<dbReference type="GO" id="GO:0043200">
    <property type="term" value="P:response to amino acid"/>
    <property type="evidence" value="ECO:0007669"/>
    <property type="project" value="TreeGrafter"/>
</dbReference>
<dbReference type="SUPFAM" id="SSF54909">
    <property type="entry name" value="Dimeric alpha+beta barrel"/>
    <property type="match status" value="1"/>
</dbReference>
<dbReference type="Gene3D" id="1.10.10.10">
    <property type="entry name" value="Winged helix-like DNA-binding domain superfamily/Winged helix DNA-binding domain"/>
    <property type="match status" value="1"/>
</dbReference>
<evidence type="ECO:0000256" key="2">
    <source>
        <dbReference type="ARBA" id="ARBA00023125"/>
    </source>
</evidence>
<dbReference type="PANTHER" id="PTHR30154">
    <property type="entry name" value="LEUCINE-RESPONSIVE REGULATORY PROTEIN"/>
    <property type="match status" value="1"/>
</dbReference>
<dbReference type="EMBL" id="NOXU01000030">
    <property type="protein sequence ID" value="OYQ33573.1"/>
    <property type="molecule type" value="Genomic_DNA"/>
</dbReference>
<dbReference type="InterPro" id="IPR036388">
    <property type="entry name" value="WH-like_DNA-bd_sf"/>
</dbReference>
<dbReference type="Proteomes" id="UP000216998">
    <property type="component" value="Unassembled WGS sequence"/>
</dbReference>
<dbReference type="AlphaFoldDB" id="A0A255YWG2"/>
<dbReference type="GO" id="GO:0005829">
    <property type="term" value="C:cytosol"/>
    <property type="evidence" value="ECO:0007669"/>
    <property type="project" value="TreeGrafter"/>
</dbReference>
<dbReference type="PROSITE" id="PS50956">
    <property type="entry name" value="HTH_ASNC_2"/>
    <property type="match status" value="1"/>
</dbReference>
<dbReference type="PRINTS" id="PR00033">
    <property type="entry name" value="HTHASNC"/>
</dbReference>
<accession>A0A255YWG2</accession>
<dbReference type="SUPFAM" id="SSF46785">
    <property type="entry name" value="Winged helix' DNA-binding domain"/>
    <property type="match status" value="1"/>
</dbReference>
<dbReference type="Gene3D" id="3.30.70.920">
    <property type="match status" value="1"/>
</dbReference>
<dbReference type="GO" id="GO:0043565">
    <property type="term" value="F:sequence-specific DNA binding"/>
    <property type="evidence" value="ECO:0007669"/>
    <property type="project" value="InterPro"/>
</dbReference>
<dbReference type="InterPro" id="IPR011008">
    <property type="entry name" value="Dimeric_a/b-barrel"/>
</dbReference>
<feature type="domain" description="HTH asnC-type" evidence="4">
    <location>
        <begin position="6"/>
        <end position="67"/>
    </location>
</feature>
<dbReference type="Pfam" id="PF13412">
    <property type="entry name" value="HTH_24"/>
    <property type="match status" value="1"/>
</dbReference>
<dbReference type="OrthoDB" id="9813313at2"/>
<keyword evidence="1" id="KW-0805">Transcription regulation</keyword>
<dbReference type="CDD" id="cd00090">
    <property type="entry name" value="HTH_ARSR"/>
    <property type="match status" value="1"/>
</dbReference>
<dbReference type="PANTHER" id="PTHR30154:SF34">
    <property type="entry name" value="TRANSCRIPTIONAL REGULATOR AZLB"/>
    <property type="match status" value="1"/>
</dbReference>
<sequence>MRPADLDAIDRKILIQVQADGRISVADLADHVGLSPSACHRRLKRLEDEGVIEGYVALVSPAALGRGTSVFVQITLDRQQDQDLRAFEAKVMECPEVMECYLMAGDADFMLRVVVADGSDYERLHTQTLTRLPGVARVRSSFTLRTVAKRTTVPMR</sequence>
<evidence type="ECO:0000256" key="1">
    <source>
        <dbReference type="ARBA" id="ARBA00023015"/>
    </source>
</evidence>
<keyword evidence="3" id="KW-0804">Transcription</keyword>
<dbReference type="InterPro" id="IPR019888">
    <property type="entry name" value="Tscrpt_reg_AsnC-like"/>
</dbReference>
<keyword evidence="2" id="KW-0238">DNA-binding</keyword>
<dbReference type="PROSITE" id="PS00519">
    <property type="entry name" value="HTH_ASNC_1"/>
    <property type="match status" value="1"/>
</dbReference>
<evidence type="ECO:0000313" key="6">
    <source>
        <dbReference type="Proteomes" id="UP000216998"/>
    </source>
</evidence>
<dbReference type="FunFam" id="1.10.10.10:FF:000186">
    <property type="entry name" value="AsnC family transcriptional regulator"/>
    <property type="match status" value="1"/>
</dbReference>
<gene>
    <name evidence="5" type="ORF">CHU95_14420</name>
</gene>
<dbReference type="InterPro" id="IPR011991">
    <property type="entry name" value="ArsR-like_HTH"/>
</dbReference>
<evidence type="ECO:0000256" key="3">
    <source>
        <dbReference type="ARBA" id="ARBA00023163"/>
    </source>
</evidence>
<dbReference type="RefSeq" id="WP_094457016.1">
    <property type="nucleotide sequence ID" value="NZ_NOXU01000030.1"/>
</dbReference>
<protein>
    <submittedName>
        <fullName evidence="5">AsnC family transcriptional regulator</fullName>
    </submittedName>
</protein>